<dbReference type="InterPro" id="IPR051021">
    <property type="entry name" value="Mito_Ser/Thr_phosphatase"/>
</dbReference>
<reference evidence="3" key="1">
    <citation type="submission" date="2020-07" db="EMBL/GenBank/DDBJ databases">
        <title>Huge and variable diversity of episymbiotic CPR bacteria and DPANN archaea in groundwater ecosystems.</title>
        <authorList>
            <person name="He C.Y."/>
            <person name="Keren R."/>
            <person name="Whittaker M."/>
            <person name="Farag I.F."/>
            <person name="Doudna J."/>
            <person name="Cate J.H.D."/>
            <person name="Banfield J.F."/>
        </authorList>
    </citation>
    <scope>NUCLEOTIDE SEQUENCE</scope>
    <source>
        <strain evidence="3">NC_groundwater_1813_Pr3_B-0.1um_71_17</strain>
    </source>
</reference>
<feature type="chain" id="PRO_5036851545" evidence="2">
    <location>
        <begin position="19"/>
        <end position="250"/>
    </location>
</feature>
<dbReference type="CDD" id="cd07067">
    <property type="entry name" value="HP_PGM_like"/>
    <property type="match status" value="1"/>
</dbReference>
<dbReference type="Pfam" id="PF00300">
    <property type="entry name" value="His_Phos_1"/>
    <property type="match status" value="2"/>
</dbReference>
<accession>A0A933SBQ6</accession>
<dbReference type="SUPFAM" id="SSF53254">
    <property type="entry name" value="Phosphoglycerate mutase-like"/>
    <property type="match status" value="1"/>
</dbReference>
<dbReference type="InterPro" id="IPR029033">
    <property type="entry name" value="His_PPase_superfam"/>
</dbReference>
<evidence type="ECO:0000256" key="1">
    <source>
        <dbReference type="ARBA" id="ARBA00022801"/>
    </source>
</evidence>
<proteinExistence type="predicted"/>
<keyword evidence="2" id="KW-0732">Signal</keyword>
<evidence type="ECO:0000256" key="2">
    <source>
        <dbReference type="SAM" id="SignalP"/>
    </source>
</evidence>
<dbReference type="GO" id="GO:0004722">
    <property type="term" value="F:protein serine/threonine phosphatase activity"/>
    <property type="evidence" value="ECO:0007669"/>
    <property type="project" value="TreeGrafter"/>
</dbReference>
<comment type="caution">
    <text evidence="3">The sequence shown here is derived from an EMBL/GenBank/DDBJ whole genome shotgun (WGS) entry which is preliminary data.</text>
</comment>
<protein>
    <submittedName>
        <fullName evidence="3">Histidine phosphatase family protein</fullName>
    </submittedName>
</protein>
<dbReference type="InterPro" id="IPR013078">
    <property type="entry name" value="His_Pase_superF_clade-1"/>
</dbReference>
<dbReference type="Proteomes" id="UP000696931">
    <property type="component" value="Unassembled WGS sequence"/>
</dbReference>
<dbReference type="Gene3D" id="3.40.50.1240">
    <property type="entry name" value="Phosphoglycerate mutase-like"/>
    <property type="match status" value="1"/>
</dbReference>
<evidence type="ECO:0000313" key="3">
    <source>
        <dbReference type="EMBL" id="MBI5169177.1"/>
    </source>
</evidence>
<dbReference type="GO" id="GO:0090141">
    <property type="term" value="P:positive regulation of mitochondrial fission"/>
    <property type="evidence" value="ECO:0007669"/>
    <property type="project" value="TreeGrafter"/>
</dbReference>
<feature type="signal peptide" evidence="2">
    <location>
        <begin position="1"/>
        <end position="18"/>
    </location>
</feature>
<name>A0A933SBQ6_UNCEI</name>
<sequence length="250" mass="26299">MKRLLVAALALVAFASFATGRSAAQPAGHPGAAAATKPAPPAAAAPAGKGMHYVYLIRHGIYDRDDKVDDRVGNGLNALGREQAGYIAERLAATPVKFRSLVSSTLLRAMQTADVMSGPMHMSVARDSLLSECTMTSSRADLMAGSTAQEFAECDAQVDAVWNKYFGATPGADTYDVLVCHGNVIRYLVSRAVGLDTREWARFDIGNCSLTVIQVLPNGGTRLAIYGDVGHIPLGRQTFSGKGGGWGAAK</sequence>
<dbReference type="PANTHER" id="PTHR20935">
    <property type="entry name" value="PHOSPHOGLYCERATE MUTASE-RELATED"/>
    <property type="match status" value="1"/>
</dbReference>
<dbReference type="PANTHER" id="PTHR20935:SF0">
    <property type="entry name" value="SERINE_THREONINE-PROTEIN PHOSPHATASE PGAM5, MITOCHONDRIAL"/>
    <property type="match status" value="1"/>
</dbReference>
<gene>
    <name evidence="3" type="ORF">HZA61_06790</name>
</gene>
<dbReference type="SMART" id="SM00855">
    <property type="entry name" value="PGAM"/>
    <property type="match status" value="1"/>
</dbReference>
<keyword evidence="1" id="KW-0378">Hydrolase</keyword>
<organism evidence="3 4">
    <name type="scientific">Eiseniibacteriota bacterium</name>
    <dbReference type="NCBI Taxonomy" id="2212470"/>
    <lineage>
        <taxon>Bacteria</taxon>
        <taxon>Candidatus Eiseniibacteriota</taxon>
    </lineage>
</organism>
<dbReference type="EMBL" id="JACRIW010000045">
    <property type="protein sequence ID" value="MBI5169177.1"/>
    <property type="molecule type" value="Genomic_DNA"/>
</dbReference>
<dbReference type="AlphaFoldDB" id="A0A933SBQ6"/>
<evidence type="ECO:0000313" key="4">
    <source>
        <dbReference type="Proteomes" id="UP000696931"/>
    </source>
</evidence>